<keyword evidence="2" id="KW-1185">Reference proteome</keyword>
<name>A0AAD6TMT6_9AGAR</name>
<organism evidence="1 2">
    <name type="scientific">Mycena belliarum</name>
    <dbReference type="NCBI Taxonomy" id="1033014"/>
    <lineage>
        <taxon>Eukaryota</taxon>
        <taxon>Fungi</taxon>
        <taxon>Dikarya</taxon>
        <taxon>Basidiomycota</taxon>
        <taxon>Agaricomycotina</taxon>
        <taxon>Agaricomycetes</taxon>
        <taxon>Agaricomycetidae</taxon>
        <taxon>Agaricales</taxon>
        <taxon>Marasmiineae</taxon>
        <taxon>Mycenaceae</taxon>
        <taxon>Mycena</taxon>
    </lineage>
</organism>
<proteinExistence type="predicted"/>
<reference evidence="1" key="1">
    <citation type="submission" date="2023-03" db="EMBL/GenBank/DDBJ databases">
        <title>Massive genome expansion in bonnet fungi (Mycena s.s.) driven by repeated elements and novel gene families across ecological guilds.</title>
        <authorList>
            <consortium name="Lawrence Berkeley National Laboratory"/>
            <person name="Harder C.B."/>
            <person name="Miyauchi S."/>
            <person name="Viragh M."/>
            <person name="Kuo A."/>
            <person name="Thoen E."/>
            <person name="Andreopoulos B."/>
            <person name="Lu D."/>
            <person name="Skrede I."/>
            <person name="Drula E."/>
            <person name="Henrissat B."/>
            <person name="Morin E."/>
            <person name="Kohler A."/>
            <person name="Barry K."/>
            <person name="LaButti K."/>
            <person name="Morin E."/>
            <person name="Salamov A."/>
            <person name="Lipzen A."/>
            <person name="Mereny Z."/>
            <person name="Hegedus B."/>
            <person name="Baldrian P."/>
            <person name="Stursova M."/>
            <person name="Weitz H."/>
            <person name="Taylor A."/>
            <person name="Grigoriev I.V."/>
            <person name="Nagy L.G."/>
            <person name="Martin F."/>
            <person name="Kauserud H."/>
        </authorList>
    </citation>
    <scope>NUCLEOTIDE SEQUENCE</scope>
    <source>
        <strain evidence="1">CBHHK173m</strain>
    </source>
</reference>
<comment type="caution">
    <text evidence="1">The sequence shown here is derived from an EMBL/GenBank/DDBJ whole genome shotgun (WGS) entry which is preliminary data.</text>
</comment>
<protein>
    <submittedName>
        <fullName evidence="1">Uncharacterized protein</fullName>
    </submittedName>
</protein>
<accession>A0AAD6TMT6</accession>
<dbReference type="EMBL" id="JARJCN010000135">
    <property type="protein sequence ID" value="KAJ7070239.1"/>
    <property type="molecule type" value="Genomic_DNA"/>
</dbReference>
<evidence type="ECO:0000313" key="2">
    <source>
        <dbReference type="Proteomes" id="UP001222325"/>
    </source>
</evidence>
<sequence length="233" mass="26076">MATEKDRAQVFLHKARLDVELFLRAPTTILPEFPASMAELGLARCEMLAAPLEISETLGKMYMMGALADILTTMFAEDGGVVGSSSGIREVLISESIRVAIAGRFSWTSSKLEKAKIIYHMIAALHDSETIQSGEEDLERWAGEFFRQLARVAHRARQPERVLLHLAVRAKGIYVLSPALVHVANDSRNDKRPQSVVQMEDYLRRQRGGEQIPMVPGWVEDHEIIKQLLRGDA</sequence>
<dbReference type="Proteomes" id="UP001222325">
    <property type="component" value="Unassembled WGS sequence"/>
</dbReference>
<evidence type="ECO:0000313" key="1">
    <source>
        <dbReference type="EMBL" id="KAJ7070239.1"/>
    </source>
</evidence>
<dbReference type="AlphaFoldDB" id="A0AAD6TMT6"/>
<gene>
    <name evidence="1" type="ORF">B0H15DRAFT_807208</name>
</gene>